<evidence type="ECO:0000313" key="3">
    <source>
        <dbReference type="Proteomes" id="UP000494206"/>
    </source>
</evidence>
<feature type="region of interest" description="Disordered" evidence="1">
    <location>
        <begin position="139"/>
        <end position="182"/>
    </location>
</feature>
<reference evidence="2 3" key="1">
    <citation type="submission" date="2020-04" db="EMBL/GenBank/DDBJ databases">
        <authorList>
            <person name="Laetsch R D."/>
            <person name="Stevens L."/>
            <person name="Kumar S."/>
            <person name="Blaxter L. M."/>
        </authorList>
    </citation>
    <scope>NUCLEOTIDE SEQUENCE [LARGE SCALE GENOMIC DNA]</scope>
</reference>
<gene>
    <name evidence="2" type="ORF">CBOVIS_LOCUS1778</name>
</gene>
<sequence>MGAATSSEFDGVDQRRRAFSMAGRLSRSVDNDYVTAFDVKQMMEQRMRAETVTVAALQRSASSDRIEREILDGILMETKKATPPMAVAVKKKASVCSQRSEDSGVGGSHPDSPVLPPPSMRRVTVSNIDETIVFDADKPVKKGKMRRAMRKVFKKNDDDKGEKRRRSKSLGAALAHDFESFQ</sequence>
<comment type="caution">
    <text evidence="2">The sequence shown here is derived from an EMBL/GenBank/DDBJ whole genome shotgun (WGS) entry which is preliminary data.</text>
</comment>
<keyword evidence="3" id="KW-1185">Reference proteome</keyword>
<dbReference type="Proteomes" id="UP000494206">
    <property type="component" value="Unassembled WGS sequence"/>
</dbReference>
<protein>
    <submittedName>
        <fullName evidence="2">Uncharacterized protein</fullName>
    </submittedName>
</protein>
<evidence type="ECO:0000313" key="2">
    <source>
        <dbReference type="EMBL" id="CAB3398511.1"/>
    </source>
</evidence>
<name>A0A8S1ECW9_9PELO</name>
<accession>A0A8S1ECW9</accession>
<dbReference type="AlphaFoldDB" id="A0A8S1ECW9"/>
<organism evidence="2 3">
    <name type="scientific">Caenorhabditis bovis</name>
    <dbReference type="NCBI Taxonomy" id="2654633"/>
    <lineage>
        <taxon>Eukaryota</taxon>
        <taxon>Metazoa</taxon>
        <taxon>Ecdysozoa</taxon>
        <taxon>Nematoda</taxon>
        <taxon>Chromadorea</taxon>
        <taxon>Rhabditida</taxon>
        <taxon>Rhabditina</taxon>
        <taxon>Rhabditomorpha</taxon>
        <taxon>Rhabditoidea</taxon>
        <taxon>Rhabditidae</taxon>
        <taxon>Peloderinae</taxon>
        <taxon>Caenorhabditis</taxon>
    </lineage>
</organism>
<feature type="region of interest" description="Disordered" evidence="1">
    <location>
        <begin position="91"/>
        <end position="122"/>
    </location>
</feature>
<evidence type="ECO:0000256" key="1">
    <source>
        <dbReference type="SAM" id="MobiDB-lite"/>
    </source>
</evidence>
<proteinExistence type="predicted"/>
<feature type="compositionally biased region" description="Basic residues" evidence="1">
    <location>
        <begin position="141"/>
        <end position="153"/>
    </location>
</feature>
<dbReference type="EMBL" id="CADEPM010000001">
    <property type="protein sequence ID" value="CAB3398511.1"/>
    <property type="molecule type" value="Genomic_DNA"/>
</dbReference>